<dbReference type="GO" id="GO:0032259">
    <property type="term" value="P:methylation"/>
    <property type="evidence" value="ECO:0007669"/>
    <property type="project" value="UniProtKB-KW"/>
</dbReference>
<keyword evidence="1" id="KW-0489">Methyltransferase</keyword>
<name>A0ABS0PH29_9BRAD</name>
<dbReference type="GO" id="GO:0008168">
    <property type="term" value="F:methyltransferase activity"/>
    <property type="evidence" value="ECO:0007669"/>
    <property type="project" value="UniProtKB-KW"/>
</dbReference>
<dbReference type="SUPFAM" id="SSF53335">
    <property type="entry name" value="S-adenosyl-L-methionine-dependent methyltransferases"/>
    <property type="match status" value="1"/>
</dbReference>
<organism evidence="1 2">
    <name type="scientific">Bradyrhizobium agreste</name>
    <dbReference type="NCBI Taxonomy" id="2751811"/>
    <lineage>
        <taxon>Bacteria</taxon>
        <taxon>Pseudomonadati</taxon>
        <taxon>Pseudomonadota</taxon>
        <taxon>Alphaproteobacteria</taxon>
        <taxon>Hyphomicrobiales</taxon>
        <taxon>Nitrobacteraceae</taxon>
        <taxon>Bradyrhizobium</taxon>
    </lineage>
</organism>
<dbReference type="Proteomes" id="UP000807370">
    <property type="component" value="Unassembled WGS sequence"/>
</dbReference>
<gene>
    <name evidence="1" type="ORF">HZZ13_01550</name>
</gene>
<proteinExistence type="predicted"/>
<sequence length="312" mass="34185">MRTDFSRINRSKAIFDDIYALDDPRAYFTVLGGLDYMIPDVAEPVVRQILAAKASATGLKPVVLDVGCSYGINAAVHRFPLTFGGLRHRYARREMRAISSETLVRLDRHFYAAWPDVGLARFIGLDVSAPAISYATNVGLLEQGIVADLEQEPLWTDSAHILRSVDVVMSTGCIGYITEKTFSKILDATHKCPWIISFVLRMFPFESFASTFASRGLVTERLSGATFVQRRFRDAEEFEGCLASLAALGLDATGLESEGLFHADLMLSRPEADARAAPLQSIVTVASGRGRPIGPRYVHVEGAEGLQVALEP</sequence>
<evidence type="ECO:0000313" key="1">
    <source>
        <dbReference type="EMBL" id="MBH5396494.1"/>
    </source>
</evidence>
<dbReference type="EMBL" id="JACCHP010000001">
    <property type="protein sequence ID" value="MBH5396494.1"/>
    <property type="molecule type" value="Genomic_DNA"/>
</dbReference>
<reference evidence="1 2" key="1">
    <citation type="submission" date="2020-07" db="EMBL/GenBank/DDBJ databases">
        <title>Bradyrhizobium diversity isolated from nodules of indigenous legumes of Western Australia.</title>
        <authorList>
            <person name="Klepa M.S."/>
        </authorList>
    </citation>
    <scope>NUCLEOTIDE SEQUENCE [LARGE SCALE GENOMIC DNA]</scope>
    <source>
        <strain evidence="1 2">CNPSo 4010</strain>
    </source>
</reference>
<keyword evidence="1" id="KW-0808">Transferase</keyword>
<protein>
    <submittedName>
        <fullName evidence="1">Class I SAM-dependent methyltransferase</fullName>
    </submittedName>
</protein>
<dbReference type="RefSeq" id="WP_197957910.1">
    <property type="nucleotide sequence ID" value="NZ_JACCHP010000001.1"/>
</dbReference>
<comment type="caution">
    <text evidence="1">The sequence shown here is derived from an EMBL/GenBank/DDBJ whole genome shotgun (WGS) entry which is preliminary data.</text>
</comment>
<accession>A0ABS0PH29</accession>
<keyword evidence="2" id="KW-1185">Reference proteome</keyword>
<evidence type="ECO:0000313" key="2">
    <source>
        <dbReference type="Proteomes" id="UP000807370"/>
    </source>
</evidence>
<dbReference type="Gene3D" id="3.40.50.150">
    <property type="entry name" value="Vaccinia Virus protein VP39"/>
    <property type="match status" value="1"/>
</dbReference>
<dbReference type="InterPro" id="IPR029063">
    <property type="entry name" value="SAM-dependent_MTases_sf"/>
</dbReference>